<evidence type="ECO:0000313" key="3">
    <source>
        <dbReference type="Proteomes" id="UP000054197"/>
    </source>
</evidence>
<gene>
    <name evidence="2" type="ORF">AO063_11130</name>
</gene>
<proteinExistence type="predicted"/>
<name>A0A0W0H172_PSEFL</name>
<feature type="compositionally biased region" description="Basic and acidic residues" evidence="1">
    <location>
        <begin position="9"/>
        <end position="23"/>
    </location>
</feature>
<protein>
    <submittedName>
        <fullName evidence="2">Uncharacterized protein</fullName>
    </submittedName>
</protein>
<sequence>MLTSLGQTEARHLRDSGDQKMEETLSSTFMRTKGKPISFNGKTIVAIMEIKITEPRTVFSVRRLGATNGRVQGLALKMMGGQIVVEGSGNGCPEIVLWSDTSPDALEIEVFSKGGNVLKIWNVWKSAFGMNAWVGNAGIHVHGTDGTMTLECSDGVGDVDFSDYVVVVEKR</sequence>
<dbReference type="Proteomes" id="UP000054197">
    <property type="component" value="Unassembled WGS sequence"/>
</dbReference>
<feature type="region of interest" description="Disordered" evidence="1">
    <location>
        <begin position="1"/>
        <end position="27"/>
    </location>
</feature>
<dbReference type="AlphaFoldDB" id="A0A0W0H172"/>
<reference evidence="2 3" key="1">
    <citation type="submission" date="2015-09" db="EMBL/GenBank/DDBJ databases">
        <title>Genome sequence of ICMP 11288.</title>
        <authorList>
            <person name="Visnovsky S."/>
            <person name="Lu A."/>
            <person name="Panda P."/>
            <person name="Pitman A."/>
        </authorList>
    </citation>
    <scope>NUCLEOTIDE SEQUENCE [LARGE SCALE GENOMIC DNA]</scope>
    <source>
        <strain evidence="2 3">ICMP 11288</strain>
    </source>
</reference>
<evidence type="ECO:0000313" key="2">
    <source>
        <dbReference type="EMBL" id="KTB54566.1"/>
    </source>
</evidence>
<dbReference type="EMBL" id="LKEF01000096">
    <property type="protein sequence ID" value="KTB54566.1"/>
    <property type="molecule type" value="Genomic_DNA"/>
</dbReference>
<comment type="caution">
    <text evidence="2">The sequence shown here is derived from an EMBL/GenBank/DDBJ whole genome shotgun (WGS) entry which is preliminary data.</text>
</comment>
<organism evidence="2 3">
    <name type="scientific">Pseudomonas fluorescens ICMP 11288</name>
    <dbReference type="NCBI Taxonomy" id="1198309"/>
    <lineage>
        <taxon>Bacteria</taxon>
        <taxon>Pseudomonadati</taxon>
        <taxon>Pseudomonadota</taxon>
        <taxon>Gammaproteobacteria</taxon>
        <taxon>Pseudomonadales</taxon>
        <taxon>Pseudomonadaceae</taxon>
        <taxon>Pseudomonas</taxon>
    </lineage>
</organism>
<accession>A0A0W0H172</accession>
<evidence type="ECO:0000256" key="1">
    <source>
        <dbReference type="SAM" id="MobiDB-lite"/>
    </source>
</evidence>